<accession>A0A3M7QDM3</accession>
<sequence length="139" mass="15632">MFGIKHCFTLVALLFYTVPDSSCRFLVEETNFGDTPNNLAASFCFLSPLFSRPTICHFSGINLEGLKKDCYFIIKILITFSCLVLKNDTQYESSGKLWLLKMGNISSMTTADLLTNNSARLWLQKSRALCHDSGLSEIK</sequence>
<name>A0A3M7QDM3_BRAPC</name>
<evidence type="ECO:0000313" key="2">
    <source>
        <dbReference type="EMBL" id="RNA09294.1"/>
    </source>
</evidence>
<reference evidence="2 3" key="1">
    <citation type="journal article" date="2018" name="Sci. Rep.">
        <title>Genomic signatures of local adaptation to the degree of environmental predictability in rotifers.</title>
        <authorList>
            <person name="Franch-Gras L."/>
            <person name="Hahn C."/>
            <person name="Garcia-Roger E.M."/>
            <person name="Carmona M.J."/>
            <person name="Serra M."/>
            <person name="Gomez A."/>
        </authorList>
    </citation>
    <scope>NUCLEOTIDE SEQUENCE [LARGE SCALE GENOMIC DNA]</scope>
    <source>
        <strain evidence="2">HYR1</strain>
    </source>
</reference>
<keyword evidence="1" id="KW-0732">Signal</keyword>
<feature type="signal peptide" evidence="1">
    <location>
        <begin position="1"/>
        <end position="23"/>
    </location>
</feature>
<comment type="caution">
    <text evidence="2">The sequence shown here is derived from an EMBL/GenBank/DDBJ whole genome shotgun (WGS) entry which is preliminary data.</text>
</comment>
<evidence type="ECO:0000256" key="1">
    <source>
        <dbReference type="SAM" id="SignalP"/>
    </source>
</evidence>
<dbReference type="EMBL" id="REGN01006483">
    <property type="protein sequence ID" value="RNA09294.1"/>
    <property type="molecule type" value="Genomic_DNA"/>
</dbReference>
<dbReference type="Proteomes" id="UP000276133">
    <property type="component" value="Unassembled WGS sequence"/>
</dbReference>
<dbReference type="AlphaFoldDB" id="A0A3M7QDM3"/>
<keyword evidence="3" id="KW-1185">Reference proteome</keyword>
<evidence type="ECO:0000313" key="3">
    <source>
        <dbReference type="Proteomes" id="UP000276133"/>
    </source>
</evidence>
<proteinExistence type="predicted"/>
<protein>
    <recommendedName>
        <fullName evidence="4">Secreted protein</fullName>
    </recommendedName>
</protein>
<gene>
    <name evidence="2" type="ORF">BpHYR1_015316</name>
</gene>
<evidence type="ECO:0008006" key="4">
    <source>
        <dbReference type="Google" id="ProtNLM"/>
    </source>
</evidence>
<feature type="chain" id="PRO_5018034618" description="Secreted protein" evidence="1">
    <location>
        <begin position="24"/>
        <end position="139"/>
    </location>
</feature>
<organism evidence="2 3">
    <name type="scientific">Brachionus plicatilis</name>
    <name type="common">Marine rotifer</name>
    <name type="synonym">Brachionus muelleri</name>
    <dbReference type="NCBI Taxonomy" id="10195"/>
    <lineage>
        <taxon>Eukaryota</taxon>
        <taxon>Metazoa</taxon>
        <taxon>Spiralia</taxon>
        <taxon>Gnathifera</taxon>
        <taxon>Rotifera</taxon>
        <taxon>Eurotatoria</taxon>
        <taxon>Monogononta</taxon>
        <taxon>Pseudotrocha</taxon>
        <taxon>Ploima</taxon>
        <taxon>Brachionidae</taxon>
        <taxon>Brachionus</taxon>
    </lineage>
</organism>